<feature type="transmembrane region" description="Helical" evidence="7">
    <location>
        <begin position="58"/>
        <end position="84"/>
    </location>
</feature>
<dbReference type="InterPro" id="IPR052923">
    <property type="entry name" value="UPF0718"/>
</dbReference>
<feature type="transmembrane region" description="Helical" evidence="7">
    <location>
        <begin position="26"/>
        <end position="46"/>
    </location>
</feature>
<feature type="transmembrane region" description="Helical" evidence="7">
    <location>
        <begin position="177"/>
        <end position="195"/>
    </location>
</feature>
<dbReference type="Proteomes" id="UP000823638">
    <property type="component" value="Unassembled WGS sequence"/>
</dbReference>
<dbReference type="GO" id="GO:0005886">
    <property type="term" value="C:plasma membrane"/>
    <property type="evidence" value="ECO:0007669"/>
    <property type="project" value="UniProtKB-SubCell"/>
</dbReference>
<dbReference type="InterPro" id="IPR005524">
    <property type="entry name" value="DUF318"/>
</dbReference>
<dbReference type="AlphaFoldDB" id="A0A9D9HQX7"/>
<evidence type="ECO:0000256" key="6">
    <source>
        <dbReference type="ARBA" id="ARBA00023136"/>
    </source>
</evidence>
<evidence type="ECO:0000256" key="7">
    <source>
        <dbReference type="SAM" id="Phobius"/>
    </source>
</evidence>
<feature type="transmembrane region" description="Helical" evidence="7">
    <location>
        <begin position="122"/>
        <end position="143"/>
    </location>
</feature>
<evidence type="ECO:0000256" key="1">
    <source>
        <dbReference type="ARBA" id="ARBA00004651"/>
    </source>
</evidence>
<dbReference type="EMBL" id="JADIMM010000102">
    <property type="protein sequence ID" value="MBO8458310.1"/>
    <property type="molecule type" value="Genomic_DNA"/>
</dbReference>
<comment type="subcellular location">
    <subcellularLocation>
        <location evidence="1">Cell membrane</location>
        <topology evidence="1">Multi-pass membrane protein</topology>
    </subcellularLocation>
</comment>
<feature type="transmembrane region" description="Helical" evidence="7">
    <location>
        <begin position="215"/>
        <end position="240"/>
    </location>
</feature>
<evidence type="ECO:0000256" key="2">
    <source>
        <dbReference type="ARBA" id="ARBA00006386"/>
    </source>
</evidence>
<sequence>MSDILYREFVYISYYFEIQFIQIFKYYLFGVIIGSVISVFFKKWIVKAVESTGRFSEGVIALFISSLLGIASPLCMYGTIPIVTSLSKSGVKEGPLAAFMMSSILLNPQLIIYSGALGSKVVAIRIISCFFCGIVAGLAVNLFKGNFFTFKEMEEKKNRDTHSNLFIRFMKNIGRNLKITGPYFLLGVFLSALFQRYIPGDFISSIFGKDGRLGILLAATMGVPLYACGGGTIPLISAWLTDGMSIGSAAAFMITGPATKITNLGALKIVLTIRNFFIYL</sequence>
<proteinExistence type="inferred from homology"/>
<protein>
    <submittedName>
        <fullName evidence="8">Permease</fullName>
    </submittedName>
</protein>
<organism evidence="8 9">
    <name type="scientific">Candidatus Gallitreponema excrementavium</name>
    <dbReference type="NCBI Taxonomy" id="2840840"/>
    <lineage>
        <taxon>Bacteria</taxon>
        <taxon>Pseudomonadati</taxon>
        <taxon>Spirochaetota</taxon>
        <taxon>Spirochaetia</taxon>
        <taxon>Spirochaetales</taxon>
        <taxon>Candidatus Gallitreponema</taxon>
    </lineage>
</organism>
<comment type="caution">
    <text evidence="8">The sequence shown here is derived from an EMBL/GenBank/DDBJ whole genome shotgun (WGS) entry which is preliminary data.</text>
</comment>
<feature type="transmembrane region" description="Helical" evidence="7">
    <location>
        <begin position="96"/>
        <end position="116"/>
    </location>
</feature>
<evidence type="ECO:0000313" key="9">
    <source>
        <dbReference type="Proteomes" id="UP000823638"/>
    </source>
</evidence>
<keyword evidence="5 7" id="KW-1133">Transmembrane helix</keyword>
<evidence type="ECO:0000256" key="3">
    <source>
        <dbReference type="ARBA" id="ARBA00022475"/>
    </source>
</evidence>
<dbReference type="PANTHER" id="PTHR34184">
    <property type="entry name" value="UPF0718 PROTEIN YCGR"/>
    <property type="match status" value="1"/>
</dbReference>
<gene>
    <name evidence="8" type="ORF">IAA81_08825</name>
</gene>
<keyword evidence="3" id="KW-1003">Cell membrane</keyword>
<feature type="non-terminal residue" evidence="8">
    <location>
        <position position="280"/>
    </location>
</feature>
<dbReference type="Pfam" id="PF03773">
    <property type="entry name" value="ArsP_1"/>
    <property type="match status" value="1"/>
</dbReference>
<keyword evidence="4 7" id="KW-0812">Transmembrane</keyword>
<evidence type="ECO:0000313" key="8">
    <source>
        <dbReference type="EMBL" id="MBO8458310.1"/>
    </source>
</evidence>
<evidence type="ECO:0000256" key="4">
    <source>
        <dbReference type="ARBA" id="ARBA00022692"/>
    </source>
</evidence>
<reference evidence="8" key="1">
    <citation type="submission" date="2020-10" db="EMBL/GenBank/DDBJ databases">
        <authorList>
            <person name="Gilroy R."/>
        </authorList>
    </citation>
    <scope>NUCLEOTIDE SEQUENCE</scope>
    <source>
        <strain evidence="8">10532</strain>
    </source>
</reference>
<dbReference type="PANTHER" id="PTHR34184:SF4">
    <property type="entry name" value="UPF0718 PROTEIN YCGR"/>
    <property type="match status" value="1"/>
</dbReference>
<comment type="similarity">
    <text evidence="2">Belongs to the UPF0718 family.</text>
</comment>
<accession>A0A9D9HQX7</accession>
<reference evidence="8" key="2">
    <citation type="journal article" date="2021" name="PeerJ">
        <title>Extensive microbial diversity within the chicken gut microbiome revealed by metagenomics and culture.</title>
        <authorList>
            <person name="Gilroy R."/>
            <person name="Ravi A."/>
            <person name="Getino M."/>
            <person name="Pursley I."/>
            <person name="Horton D.L."/>
            <person name="Alikhan N.F."/>
            <person name="Baker D."/>
            <person name="Gharbi K."/>
            <person name="Hall N."/>
            <person name="Watson M."/>
            <person name="Adriaenssens E.M."/>
            <person name="Foster-Nyarko E."/>
            <person name="Jarju S."/>
            <person name="Secka A."/>
            <person name="Antonio M."/>
            <person name="Oren A."/>
            <person name="Chaudhuri R.R."/>
            <person name="La Ragione R."/>
            <person name="Hildebrand F."/>
            <person name="Pallen M.J."/>
        </authorList>
    </citation>
    <scope>NUCLEOTIDE SEQUENCE</scope>
    <source>
        <strain evidence="8">10532</strain>
    </source>
</reference>
<keyword evidence="6 7" id="KW-0472">Membrane</keyword>
<evidence type="ECO:0000256" key="5">
    <source>
        <dbReference type="ARBA" id="ARBA00022989"/>
    </source>
</evidence>
<name>A0A9D9HQX7_9SPIR</name>